<accession>A0AAV4GVT9</accession>
<evidence type="ECO:0000313" key="3">
    <source>
        <dbReference type="Proteomes" id="UP000762676"/>
    </source>
</evidence>
<gene>
    <name evidence="2" type="ORF">ElyMa_002523400</name>
</gene>
<organism evidence="2 3">
    <name type="scientific">Elysia marginata</name>
    <dbReference type="NCBI Taxonomy" id="1093978"/>
    <lineage>
        <taxon>Eukaryota</taxon>
        <taxon>Metazoa</taxon>
        <taxon>Spiralia</taxon>
        <taxon>Lophotrochozoa</taxon>
        <taxon>Mollusca</taxon>
        <taxon>Gastropoda</taxon>
        <taxon>Heterobranchia</taxon>
        <taxon>Euthyneura</taxon>
        <taxon>Panpulmonata</taxon>
        <taxon>Sacoglossa</taxon>
        <taxon>Placobranchoidea</taxon>
        <taxon>Plakobranchidae</taxon>
        <taxon>Elysia</taxon>
    </lineage>
</organism>
<evidence type="ECO:0008006" key="4">
    <source>
        <dbReference type="Google" id="ProtNLM"/>
    </source>
</evidence>
<name>A0AAV4GVT9_9GAST</name>
<dbReference type="Pfam" id="PF14092">
    <property type="entry name" value="DUF4270"/>
    <property type="match status" value="1"/>
</dbReference>
<feature type="region of interest" description="Disordered" evidence="1">
    <location>
        <begin position="1"/>
        <end position="20"/>
    </location>
</feature>
<dbReference type="AlphaFoldDB" id="A0AAV4GVT9"/>
<dbReference type="InterPro" id="IPR025366">
    <property type="entry name" value="DUF4270"/>
</dbReference>
<protein>
    <recommendedName>
        <fullName evidence="4">DUF4270 family protein</fullName>
    </recommendedName>
</protein>
<evidence type="ECO:0000313" key="2">
    <source>
        <dbReference type="EMBL" id="GFR88656.1"/>
    </source>
</evidence>
<reference evidence="2 3" key="1">
    <citation type="journal article" date="2021" name="Elife">
        <title>Chloroplast acquisition without the gene transfer in kleptoplastic sea slugs, Plakobranchus ocellatus.</title>
        <authorList>
            <person name="Maeda T."/>
            <person name="Takahashi S."/>
            <person name="Yoshida T."/>
            <person name="Shimamura S."/>
            <person name="Takaki Y."/>
            <person name="Nagai Y."/>
            <person name="Toyoda A."/>
            <person name="Suzuki Y."/>
            <person name="Arimoto A."/>
            <person name="Ishii H."/>
            <person name="Satoh N."/>
            <person name="Nishiyama T."/>
            <person name="Hasebe M."/>
            <person name="Maruyama T."/>
            <person name="Minagawa J."/>
            <person name="Obokata J."/>
            <person name="Shigenobu S."/>
        </authorList>
    </citation>
    <scope>NUCLEOTIDE SEQUENCE [LARGE SCALE GENOMIC DNA]</scope>
</reference>
<evidence type="ECO:0000256" key="1">
    <source>
        <dbReference type="SAM" id="MobiDB-lite"/>
    </source>
</evidence>
<dbReference type="Proteomes" id="UP000762676">
    <property type="component" value="Unassembled WGS sequence"/>
</dbReference>
<comment type="caution">
    <text evidence="2">The sequence shown here is derived from an EMBL/GenBank/DDBJ whole genome shotgun (WGS) entry which is preliminary data.</text>
</comment>
<proteinExistence type="predicted"/>
<sequence length="428" mass="49175">MPPSSKTFGAFPKDKEKKDEHETVKDVTLRIPFFSKYKSAHDKLNRDGNLYDLDSIYGDRNARFKIKVQELTYYLSDLDPKENLEKTKVYYSDDDFSTPTHLGQVLFDGDYKIDDKEIVKYKTNDPKKVDKREPPRIQLKLDKGFFQKKILDKEGDGELANKRRFNNYFKGLYISTYGFNKNVLMLLDFNNADIKIEYTYTSIDPNDKNKLVEKTRDLTLRVGGITFNHFKKSKETASTTNWANKNPIFLSGGQGYYSEIEIDESGLEKLKKSGDLINEANLTFKIDRSGMQSLGYNQEPKRLYLFNLNNGKPLIDYVTQANATDNSYLSVGGKLENSENGEDKMYKIRITNHLQSIVSKDSTNVKLGLSIVSDIHSMTMLSAENMDREKIRIPLQMVINPFATILYGGSPSVVKDKRLRLEIYKSSN</sequence>
<dbReference type="EMBL" id="BMAT01005176">
    <property type="protein sequence ID" value="GFR88656.1"/>
    <property type="molecule type" value="Genomic_DNA"/>
</dbReference>
<keyword evidence="3" id="KW-1185">Reference proteome</keyword>